<accession>A0ABS8I0R8</accession>
<evidence type="ECO:0000313" key="2">
    <source>
        <dbReference type="Proteomes" id="UP001165492"/>
    </source>
</evidence>
<sequence>MNLDYKFGVIIKGDFHDIQISETPIAILDTDPPYVGFPQQSRKVSFSQYSNGQLVIVSKGWKVQETKKVGEIPDYLLQEIMKEDTRSVPIR</sequence>
<proteinExistence type="predicted"/>
<protein>
    <submittedName>
        <fullName evidence="1">Uncharacterized protein</fullName>
    </submittedName>
</protein>
<name>A0ABS8I0R8_9FIRM</name>
<gene>
    <name evidence="1" type="ORF">LMF89_24760</name>
</gene>
<reference evidence="1" key="1">
    <citation type="submission" date="2021-11" db="EMBL/GenBank/DDBJ databases">
        <title>Description of a new species Pelosinus isolated from the bottom sediments of Lake Baikal.</title>
        <authorList>
            <person name="Zakharyuk A."/>
        </authorList>
    </citation>
    <scope>NUCLEOTIDE SEQUENCE</scope>
    <source>
        <strain evidence="1">Bkl1</strain>
    </source>
</reference>
<comment type="caution">
    <text evidence="1">The sequence shown here is derived from an EMBL/GenBank/DDBJ whole genome shotgun (WGS) entry which is preliminary data.</text>
</comment>
<evidence type="ECO:0000313" key="1">
    <source>
        <dbReference type="EMBL" id="MCC5468551.1"/>
    </source>
</evidence>
<dbReference type="EMBL" id="JAJHJB010000077">
    <property type="protein sequence ID" value="MCC5468551.1"/>
    <property type="molecule type" value="Genomic_DNA"/>
</dbReference>
<keyword evidence="2" id="KW-1185">Reference proteome</keyword>
<dbReference type="RefSeq" id="WP_229537431.1">
    <property type="nucleotide sequence ID" value="NZ_JAJHJB010000077.1"/>
</dbReference>
<dbReference type="Proteomes" id="UP001165492">
    <property type="component" value="Unassembled WGS sequence"/>
</dbReference>
<organism evidence="1 2">
    <name type="scientific">Pelosinus baikalensis</name>
    <dbReference type="NCBI Taxonomy" id="2892015"/>
    <lineage>
        <taxon>Bacteria</taxon>
        <taxon>Bacillati</taxon>
        <taxon>Bacillota</taxon>
        <taxon>Negativicutes</taxon>
        <taxon>Selenomonadales</taxon>
        <taxon>Sporomusaceae</taxon>
        <taxon>Pelosinus</taxon>
    </lineage>
</organism>